<proteinExistence type="predicted"/>
<name>A0ACB0Z3A6_MELEN</name>
<dbReference type="Proteomes" id="UP001497535">
    <property type="component" value="Unassembled WGS sequence"/>
</dbReference>
<evidence type="ECO:0000313" key="1">
    <source>
        <dbReference type="EMBL" id="CAK5073457.1"/>
    </source>
</evidence>
<gene>
    <name evidence="1" type="ORF">MENTE1834_LOCUS20128</name>
</gene>
<organism evidence="1 2">
    <name type="scientific">Meloidogyne enterolobii</name>
    <name type="common">Root-knot nematode worm</name>
    <name type="synonym">Meloidogyne mayaguensis</name>
    <dbReference type="NCBI Taxonomy" id="390850"/>
    <lineage>
        <taxon>Eukaryota</taxon>
        <taxon>Metazoa</taxon>
        <taxon>Ecdysozoa</taxon>
        <taxon>Nematoda</taxon>
        <taxon>Chromadorea</taxon>
        <taxon>Rhabditida</taxon>
        <taxon>Tylenchina</taxon>
        <taxon>Tylenchomorpha</taxon>
        <taxon>Tylenchoidea</taxon>
        <taxon>Meloidogynidae</taxon>
        <taxon>Meloidogyninae</taxon>
        <taxon>Meloidogyne</taxon>
    </lineage>
</organism>
<reference evidence="1" key="1">
    <citation type="submission" date="2023-11" db="EMBL/GenBank/DDBJ databases">
        <authorList>
            <person name="Poullet M."/>
        </authorList>
    </citation>
    <scope>NUCLEOTIDE SEQUENCE</scope>
    <source>
        <strain evidence="1">E1834</strain>
    </source>
</reference>
<keyword evidence="2" id="KW-1185">Reference proteome</keyword>
<accession>A0ACB0Z3A6</accession>
<sequence length="730" mass="84347">MLIRSHFTHDDNAMVNMVNSLPPEAYFLECDGSVHEELGTIQKGKLIQLHFRLCGGKGGFGSLLRSFRIHKSNNQLMCRNLAGRRLADVREEERLKKYIEKKEQREKEKKKKEEEKIDKLKNGAKTKHEFTDQEYLRKRDTVLDVVEDAVEAGVLALQEKQKAAAEVENNDVTTQEELTGPSTSSNIQKASTSSNVNDEQNSDSDESLDDLMSCGPLKKKIPLALRALQEYDGHKQEKKLPLFPDTKKMVYLTVKYKRPFFKKSGNQCVFVTQPYPDRNPSNSSVCLILPDLDRSKKAQTDPDVDKQAREWEERLRENYGLISGVNYTKILTFIQLTREYTEVTDRVKLANLYDMFFVDYKLAKKVDYFMGKLFKRPARRPILIKSEQNFSKRIEEAYNQTLIFFMPMNDAITIRVGNLNQKIKHLKSNVSAIISSLLQDFPGGLINIRSVYLAAVNVSLPVYVDFGSSNEINFELPPEPELVEIVGECSTLPEGLEVKVRADGLVTTVEKKSGEEVLYPTEQDEWEKEDDMKPLNAELIQKILRKGKVQTKMEKIKEELRKMVKGEVKEEEEEKRVEEVKGVVEEENEVVEEGAPNMLPNKKKNKKRKVKNEEEEEKIEEEKEEGEEVEEEPKKEEVVPNKAPKKLKNKKRKLKEEEEEVEEEEKREDEEENEESEEETEEEVVLNKSPTKNKNKKRNGAIKRKIENSSIEMIKGRKTKKAKKNFEGFL</sequence>
<comment type="caution">
    <text evidence="1">The sequence shown here is derived from an EMBL/GenBank/DDBJ whole genome shotgun (WGS) entry which is preliminary data.</text>
</comment>
<evidence type="ECO:0000313" key="2">
    <source>
        <dbReference type="Proteomes" id="UP001497535"/>
    </source>
</evidence>
<protein>
    <submittedName>
        <fullName evidence="1">Uncharacterized protein</fullName>
    </submittedName>
</protein>
<dbReference type="EMBL" id="CAVMJV010000023">
    <property type="protein sequence ID" value="CAK5073457.1"/>
    <property type="molecule type" value="Genomic_DNA"/>
</dbReference>